<accession>A0ABQ1ETK0</accession>
<reference evidence="2" key="1">
    <citation type="journal article" date="2019" name="Int. J. Syst. Evol. Microbiol.">
        <title>The Global Catalogue of Microorganisms (GCM) 10K type strain sequencing project: providing services to taxonomists for standard genome sequencing and annotation.</title>
        <authorList>
            <consortium name="The Broad Institute Genomics Platform"/>
            <consortium name="The Broad Institute Genome Sequencing Center for Infectious Disease"/>
            <person name="Wu L."/>
            <person name="Ma J."/>
        </authorList>
    </citation>
    <scope>NUCLEOTIDE SEQUENCE [LARGE SCALE GENOMIC DNA]</scope>
    <source>
        <strain evidence="2">CGMCC 1.15043</strain>
    </source>
</reference>
<comment type="caution">
    <text evidence="1">The sequence shown here is derived from an EMBL/GenBank/DDBJ whole genome shotgun (WGS) entry which is preliminary data.</text>
</comment>
<evidence type="ECO:0000313" key="2">
    <source>
        <dbReference type="Proteomes" id="UP000615455"/>
    </source>
</evidence>
<sequence length="58" mass="6418">MIGHKGIINNLRGEGLCRELALTSSAKIPSLMFAEPLKKLVDFQNDINQKTTKGMVVF</sequence>
<dbReference type="Proteomes" id="UP000615455">
    <property type="component" value="Unassembled WGS sequence"/>
</dbReference>
<proteinExistence type="predicted"/>
<name>A0ABQ1ETK0_9BACL</name>
<protein>
    <submittedName>
        <fullName evidence="1">Uncharacterized protein</fullName>
    </submittedName>
</protein>
<dbReference type="EMBL" id="BMHE01000016">
    <property type="protein sequence ID" value="GFZ85299.1"/>
    <property type="molecule type" value="Genomic_DNA"/>
</dbReference>
<evidence type="ECO:0000313" key="1">
    <source>
        <dbReference type="EMBL" id="GFZ85299.1"/>
    </source>
</evidence>
<gene>
    <name evidence="1" type="ORF">GCM10008018_34180</name>
</gene>
<organism evidence="1 2">
    <name type="scientific">Paenibacillus marchantiophytorum</name>
    <dbReference type="NCBI Taxonomy" id="1619310"/>
    <lineage>
        <taxon>Bacteria</taxon>
        <taxon>Bacillati</taxon>
        <taxon>Bacillota</taxon>
        <taxon>Bacilli</taxon>
        <taxon>Bacillales</taxon>
        <taxon>Paenibacillaceae</taxon>
        <taxon>Paenibacillus</taxon>
    </lineage>
</organism>
<keyword evidence="2" id="KW-1185">Reference proteome</keyword>